<evidence type="ECO:0000256" key="1">
    <source>
        <dbReference type="ARBA" id="ARBA00004377"/>
    </source>
</evidence>
<dbReference type="GO" id="GO:0005886">
    <property type="term" value="C:plasma membrane"/>
    <property type="evidence" value="ECO:0007669"/>
    <property type="project" value="UniProtKB-SubCell"/>
</dbReference>
<evidence type="ECO:0000256" key="6">
    <source>
        <dbReference type="ARBA" id="ARBA00022519"/>
    </source>
</evidence>
<accession>Q1N4H4</accession>
<dbReference type="PROSITE" id="PS00409">
    <property type="entry name" value="PROKAR_NTER_METHYL"/>
    <property type="match status" value="1"/>
</dbReference>
<dbReference type="STRING" id="207949.RED65_01800"/>
<comment type="subcellular location">
    <subcellularLocation>
        <location evidence="1">Cell inner membrane</location>
        <topology evidence="1">Single-pass membrane protein</topology>
    </subcellularLocation>
</comment>
<name>Q1N4H4_9GAMM</name>
<keyword evidence="12" id="KW-1185">Reference proteome</keyword>
<dbReference type="GO" id="GO:0015628">
    <property type="term" value="P:protein secretion by the type II secretion system"/>
    <property type="evidence" value="ECO:0007669"/>
    <property type="project" value="InterPro"/>
</dbReference>
<evidence type="ECO:0000256" key="9">
    <source>
        <dbReference type="ARBA" id="ARBA00023136"/>
    </source>
</evidence>
<dbReference type="AlphaFoldDB" id="Q1N4H4"/>
<proteinExistence type="inferred from homology"/>
<feature type="transmembrane region" description="Helical" evidence="10">
    <location>
        <begin position="7"/>
        <end position="31"/>
    </location>
</feature>
<dbReference type="InterPro" id="IPR045584">
    <property type="entry name" value="Pilin-like"/>
</dbReference>
<dbReference type="Pfam" id="PF07963">
    <property type="entry name" value="N_methyl"/>
    <property type="match status" value="1"/>
</dbReference>
<evidence type="ECO:0000313" key="12">
    <source>
        <dbReference type="Proteomes" id="UP000004263"/>
    </source>
</evidence>
<evidence type="ECO:0000256" key="5">
    <source>
        <dbReference type="ARBA" id="ARBA00022481"/>
    </source>
</evidence>
<keyword evidence="7 10" id="KW-0812">Transmembrane</keyword>
<dbReference type="InterPro" id="IPR010055">
    <property type="entry name" value="T2SS_protein-GspJ"/>
</dbReference>
<dbReference type="SUPFAM" id="SSF54523">
    <property type="entry name" value="Pili subunits"/>
    <property type="match status" value="1"/>
</dbReference>
<evidence type="ECO:0000256" key="7">
    <source>
        <dbReference type="ARBA" id="ARBA00022692"/>
    </source>
</evidence>
<evidence type="ECO:0000256" key="10">
    <source>
        <dbReference type="SAM" id="Phobius"/>
    </source>
</evidence>
<evidence type="ECO:0000256" key="2">
    <source>
        <dbReference type="ARBA" id="ARBA00011084"/>
    </source>
</evidence>
<organism evidence="11 12">
    <name type="scientific">Bermanella marisrubri</name>
    <dbReference type="NCBI Taxonomy" id="207949"/>
    <lineage>
        <taxon>Bacteria</taxon>
        <taxon>Pseudomonadati</taxon>
        <taxon>Pseudomonadota</taxon>
        <taxon>Gammaproteobacteria</taxon>
        <taxon>Oceanospirillales</taxon>
        <taxon>Oceanospirillaceae</taxon>
        <taxon>Bermanella</taxon>
    </lineage>
</organism>
<keyword evidence="4" id="KW-1003">Cell membrane</keyword>
<dbReference type="PANTHER" id="PTHR39583">
    <property type="entry name" value="TYPE II SECRETION SYSTEM PROTEIN J-RELATED"/>
    <property type="match status" value="1"/>
</dbReference>
<dbReference type="InterPro" id="IPR051621">
    <property type="entry name" value="T2SS_protein_J"/>
</dbReference>
<evidence type="ECO:0000256" key="4">
    <source>
        <dbReference type="ARBA" id="ARBA00022475"/>
    </source>
</evidence>
<keyword evidence="5" id="KW-0488">Methylation</keyword>
<evidence type="ECO:0000313" key="11">
    <source>
        <dbReference type="EMBL" id="EAT13454.1"/>
    </source>
</evidence>
<gene>
    <name evidence="11" type="ORF">RED65_01800</name>
</gene>
<sequence>MLNPQKGFTLLEVLLAVGITAMIGVGATQLLTGTMDTKQATENRSNTLSILQRADNWIKRDILQVAPRKILDEFSIKQPVAHNQGEYLLELTHSGRAMHDFIDKPTSNLQRVAYAVKSHDHEFCERAIKKPSQNEQDNAQNCLVRIFWHALDRTSDNIPRTQILIDNIKRAEIRFKGQTINLQDPSLSIRSDEWQSEWPSPYADQNSINDLAMIKLILDIPSIGEVERIYEVPRYAFASE</sequence>
<reference evidence="11 12" key="1">
    <citation type="submission" date="2006-03" db="EMBL/GenBank/DDBJ databases">
        <authorList>
            <person name="Pinhassi J."/>
            <person name="Pedros-Alio C."/>
            <person name="Ferriera S."/>
            <person name="Johnson J."/>
            <person name="Kravitz S."/>
            <person name="Halpern A."/>
            <person name="Remington K."/>
            <person name="Beeson K."/>
            <person name="Tran B."/>
            <person name="Rogers Y.-H."/>
            <person name="Friedman R."/>
            <person name="Venter J.C."/>
        </authorList>
    </citation>
    <scope>NUCLEOTIDE SEQUENCE [LARGE SCALE GENOMIC DNA]</scope>
    <source>
        <strain evidence="11 12">RED65</strain>
    </source>
</reference>
<keyword evidence="8 10" id="KW-1133">Transmembrane helix</keyword>
<dbReference type="Gene3D" id="3.10.610.10">
    <property type="entry name" value="GSPII I/J protein-like"/>
    <property type="match status" value="1"/>
</dbReference>
<evidence type="ECO:0000256" key="3">
    <source>
        <dbReference type="ARBA" id="ARBA00021539"/>
    </source>
</evidence>
<dbReference type="Pfam" id="PF11612">
    <property type="entry name" value="T2SSJ"/>
    <property type="match status" value="1"/>
</dbReference>
<keyword evidence="6" id="KW-0997">Cell inner membrane</keyword>
<comment type="similarity">
    <text evidence="2">Belongs to the GSP J family.</text>
</comment>
<dbReference type="Proteomes" id="UP000004263">
    <property type="component" value="Unassembled WGS sequence"/>
</dbReference>
<evidence type="ECO:0000256" key="8">
    <source>
        <dbReference type="ARBA" id="ARBA00022989"/>
    </source>
</evidence>
<comment type="caution">
    <text evidence="11">The sequence shown here is derived from an EMBL/GenBank/DDBJ whole genome shotgun (WGS) entry which is preliminary data.</text>
</comment>
<dbReference type="GO" id="GO:0015627">
    <property type="term" value="C:type II protein secretion system complex"/>
    <property type="evidence" value="ECO:0007669"/>
    <property type="project" value="InterPro"/>
</dbReference>
<dbReference type="EMBL" id="AAQH01000002">
    <property type="protein sequence ID" value="EAT13454.1"/>
    <property type="molecule type" value="Genomic_DNA"/>
</dbReference>
<dbReference type="HOGENOM" id="CLU_093850_1_0_6"/>
<keyword evidence="9 10" id="KW-0472">Membrane</keyword>
<dbReference type="PANTHER" id="PTHR39583:SF2">
    <property type="entry name" value="TYPE II SECRETION SYSTEM PROTEIN J"/>
    <property type="match status" value="1"/>
</dbReference>
<protein>
    <recommendedName>
        <fullName evidence="3">Type II secretion system protein J</fullName>
    </recommendedName>
</protein>
<dbReference type="NCBIfam" id="TIGR02532">
    <property type="entry name" value="IV_pilin_GFxxxE"/>
    <property type="match status" value="1"/>
</dbReference>
<dbReference type="InterPro" id="IPR012902">
    <property type="entry name" value="N_methyl_site"/>
</dbReference>